<gene>
    <name evidence="2" type="ORF">M440DRAFT_1334451</name>
</gene>
<feature type="region of interest" description="Disordered" evidence="1">
    <location>
        <begin position="104"/>
        <end position="126"/>
    </location>
</feature>
<dbReference type="Proteomes" id="UP000240760">
    <property type="component" value="Unassembled WGS sequence"/>
</dbReference>
<feature type="region of interest" description="Disordered" evidence="1">
    <location>
        <begin position="61"/>
        <end position="91"/>
    </location>
</feature>
<feature type="region of interest" description="Disordered" evidence="1">
    <location>
        <begin position="330"/>
        <end position="375"/>
    </location>
</feature>
<keyword evidence="3" id="KW-1185">Reference proteome</keyword>
<name>A0A2T4C2M9_TRILO</name>
<reference evidence="2 3" key="1">
    <citation type="submission" date="2016-07" db="EMBL/GenBank/DDBJ databases">
        <title>Multiple horizontal gene transfer events from other fungi enriched the ability of initially mycotrophic Trichoderma (Ascomycota) to feed on dead plant biomass.</title>
        <authorList>
            <consortium name="DOE Joint Genome Institute"/>
            <person name="Aerts A."/>
            <person name="Atanasova L."/>
            <person name="Chenthamara K."/>
            <person name="Zhang J."/>
            <person name="Grujic M."/>
            <person name="Henrissat B."/>
            <person name="Kuo A."/>
            <person name="Salamov A."/>
            <person name="Lipzen A."/>
            <person name="Labutti K."/>
            <person name="Barry K."/>
            <person name="Miao Y."/>
            <person name="Rahimi M.J."/>
            <person name="Shen Q."/>
            <person name="Grigoriev I.V."/>
            <person name="Kubicek C.P."/>
            <person name="Druzhinina I.S."/>
        </authorList>
    </citation>
    <scope>NUCLEOTIDE SEQUENCE [LARGE SCALE GENOMIC DNA]</scope>
    <source>
        <strain evidence="2 3">ATCC 18648</strain>
    </source>
</reference>
<evidence type="ECO:0000313" key="2">
    <source>
        <dbReference type="EMBL" id="PTB75823.1"/>
    </source>
</evidence>
<accession>A0A2T4C2M9</accession>
<organism evidence="2 3">
    <name type="scientific">Trichoderma longibrachiatum ATCC 18648</name>
    <dbReference type="NCBI Taxonomy" id="983965"/>
    <lineage>
        <taxon>Eukaryota</taxon>
        <taxon>Fungi</taxon>
        <taxon>Dikarya</taxon>
        <taxon>Ascomycota</taxon>
        <taxon>Pezizomycotina</taxon>
        <taxon>Sordariomycetes</taxon>
        <taxon>Hypocreomycetidae</taxon>
        <taxon>Hypocreales</taxon>
        <taxon>Hypocreaceae</taxon>
        <taxon>Trichoderma</taxon>
    </lineage>
</organism>
<sequence>MSLFFCCGSRRRDRQSAGDVDLAGLSEEQRTSWGVAPQQHCHSIEMPVRSRPTSLLPAALPLEDPTELGQLEVDDSDGEGDETDALNKTSSALNVVRTKLIRHISPETEANRRSRASAGHSQEEVARRAELRRFRHQRIQDELKSAENNAESSDTSHSSTRYLSPLIDAGQPTVGPRDTIEFTVIVTDGTHPDSAEARDPLSLDSLQKDKRISSQEVDGLTKSSFIPTVSGLEEWEQTYPLRPPSTHSATSQKLAGCSYNVPRLGRVLGADSEFDIRHGAHAWEEQSALGVWLAAQGLRSGSSSIRPGDSETNDGDVRIPLFSPQEDFGGIDSVADAPLPTRCPKNRKGRPRGLERCLETSSIVSSSPNDRDQSDADATLLGRTVLLGCATLDIAAARPADHSSSNYPSVLPSFQPSPNRSQSNFHHLSAEDLESLELSPFSWKGNFSVVKGSKTSEGMSSYVTATDNIDSFDNNASSAQINCPSARASDDVASLPCSDPADSNQREAKTSNMATRFGEALSRKKPSLNFGSRFREDFHTSSDGPSRRSFMAKINLSVPRRSRYSSTSFGTAPSRRFSSEEGQLALGCKSSIGVRLEASIGRVSPLRGEEGTFSPSDVNPVTLARVYEYQKPLGTRQSEVFEPSRLTPHSELLPDETPTSSRGILQQWTTNIQGAFSSNTTLKSQSSKPPKRLTKPAPTSGEASIVNTDLYQQPADAERIAVSTTVLTEPVSRFRPGKLGKAVKSGLRKLMWSHDNERQSQLFQLRGRQDENVGPKIVRSNTLSIASESRNSVAKEVAEYGNVSPKQHLSVQLTSCCPPSTVPTDELLELARPAYAARSAMQVAAVKPSRETCSDCCVGGTLTTDVLKQPHIQRQIENGIEGPERPDSIAAHGDVQVLRRWKSAMDVPRSRTWADRSMAQSLSLGNIRG</sequence>
<protein>
    <submittedName>
        <fullName evidence="2">Uncharacterized protein</fullName>
    </submittedName>
</protein>
<feature type="compositionally biased region" description="Polar residues" evidence="1">
    <location>
        <begin position="146"/>
        <end position="162"/>
    </location>
</feature>
<feature type="region of interest" description="Disordered" evidence="1">
    <location>
        <begin position="142"/>
        <end position="175"/>
    </location>
</feature>
<evidence type="ECO:0000313" key="3">
    <source>
        <dbReference type="Proteomes" id="UP000240760"/>
    </source>
</evidence>
<feature type="compositionally biased region" description="Polar residues" evidence="1">
    <location>
        <begin position="359"/>
        <end position="368"/>
    </location>
</feature>
<feature type="compositionally biased region" description="Acidic residues" evidence="1">
    <location>
        <begin position="72"/>
        <end position="84"/>
    </location>
</feature>
<feature type="compositionally biased region" description="Polar residues" evidence="1">
    <location>
        <begin position="675"/>
        <end position="688"/>
    </location>
</feature>
<dbReference type="OrthoDB" id="3437384at2759"/>
<proteinExistence type="predicted"/>
<dbReference type="EMBL" id="KZ679133">
    <property type="protein sequence ID" value="PTB75823.1"/>
    <property type="molecule type" value="Genomic_DNA"/>
</dbReference>
<feature type="region of interest" description="Disordered" evidence="1">
    <location>
        <begin position="675"/>
        <end position="703"/>
    </location>
</feature>
<evidence type="ECO:0000256" key="1">
    <source>
        <dbReference type="SAM" id="MobiDB-lite"/>
    </source>
</evidence>
<dbReference type="AlphaFoldDB" id="A0A2T4C2M9"/>